<dbReference type="PANTHER" id="PTHR34487">
    <property type="entry name" value="ACYL-ACP THIOESTERASE"/>
    <property type="match status" value="1"/>
</dbReference>
<dbReference type="PANTHER" id="PTHR34487:SF1">
    <property type="entry name" value="ACYL-ACP THIOESTERASE"/>
    <property type="match status" value="1"/>
</dbReference>
<sequence>MTSKKSKGEIKDICNVNLIKPYDRKRLINSKDKIDNAISEFRVSLEELFAKFPSLNNCLNFECVVQSKEFQNYLIKAEHVAYIDLNLVHECTRKGLFLNCYNAWVFHTTLTERLCIIPDKDQRYNVGGLSFDASAIYNGILRCNRPYNSKGDVRFSEKDPRLKFSIQDNNFDERIHFALISKHEHPNPLRVYNALDWNLLDSQLQCQTFDALAKKFGYSRFRFKLPGVFDEYMDDFGENVEDCIKYVIERLLDGECNGGKVSVNFEFNIKPWALDSIRYNANIALNIKNGKIPRRDVDFDLLFSLWSESRAEYNFYRVTSQEQHFLDHFIYDQRISTYGKSSFILLSSLRNPKTKEILFENRTCLVAVDKKTRRSRELSDAILKTIKDEGAKFQPSNRISRLKAPSDVFQYKTIVSCEEVDWNMHVNQADYAKLCLNCASMALRKNFYTFFKEDIAHYHAKYVRKFHSGECVEGDALRIITWQNTSRPEIVYFIMYNDESNKQLCEVTIEFYADSLSLSKL</sequence>
<dbReference type="SUPFAM" id="SSF54637">
    <property type="entry name" value="Thioesterase/thiol ester dehydrase-isomerase"/>
    <property type="match status" value="2"/>
</dbReference>
<dbReference type="InterPro" id="IPR029069">
    <property type="entry name" value="HotDog_dom_sf"/>
</dbReference>
<name>A0A7I8VKE0_9ANNE</name>
<dbReference type="AlphaFoldDB" id="A0A7I8VKE0"/>
<dbReference type="EMBL" id="CAJFCJ010000006">
    <property type="protein sequence ID" value="CAD5116178.1"/>
    <property type="molecule type" value="Genomic_DNA"/>
</dbReference>
<dbReference type="OrthoDB" id="5975054at2759"/>
<keyword evidence="3" id="KW-1185">Reference proteome</keyword>
<evidence type="ECO:0000259" key="1">
    <source>
        <dbReference type="Pfam" id="PF04784"/>
    </source>
</evidence>
<accession>A0A7I8VKE0</accession>
<protein>
    <submittedName>
        <fullName evidence="2">DgyrCDS5096</fullName>
    </submittedName>
</protein>
<evidence type="ECO:0000313" key="2">
    <source>
        <dbReference type="EMBL" id="CAD5116178.1"/>
    </source>
</evidence>
<gene>
    <name evidence="2" type="ORF">DGYR_LOCUS4824</name>
</gene>
<organism evidence="2 3">
    <name type="scientific">Dimorphilus gyrociliatus</name>
    <dbReference type="NCBI Taxonomy" id="2664684"/>
    <lineage>
        <taxon>Eukaryota</taxon>
        <taxon>Metazoa</taxon>
        <taxon>Spiralia</taxon>
        <taxon>Lophotrochozoa</taxon>
        <taxon>Annelida</taxon>
        <taxon>Polychaeta</taxon>
        <taxon>Polychaeta incertae sedis</taxon>
        <taxon>Dinophilidae</taxon>
        <taxon>Dimorphilus</taxon>
    </lineage>
</organism>
<feature type="domain" description="DUF547" evidence="1">
    <location>
        <begin position="93"/>
        <end position="205"/>
    </location>
</feature>
<evidence type="ECO:0000313" key="3">
    <source>
        <dbReference type="Proteomes" id="UP000549394"/>
    </source>
</evidence>
<dbReference type="InterPro" id="IPR006869">
    <property type="entry name" value="DUF547"/>
</dbReference>
<dbReference type="Proteomes" id="UP000549394">
    <property type="component" value="Unassembled WGS sequence"/>
</dbReference>
<reference evidence="2 3" key="1">
    <citation type="submission" date="2020-08" db="EMBL/GenBank/DDBJ databases">
        <authorList>
            <person name="Hejnol A."/>
        </authorList>
    </citation>
    <scope>NUCLEOTIDE SEQUENCE [LARGE SCALE GENOMIC DNA]</scope>
</reference>
<proteinExistence type="predicted"/>
<dbReference type="Gene3D" id="3.10.129.10">
    <property type="entry name" value="Hotdog Thioesterase"/>
    <property type="match status" value="1"/>
</dbReference>
<comment type="caution">
    <text evidence="2">The sequence shown here is derived from an EMBL/GenBank/DDBJ whole genome shotgun (WGS) entry which is preliminary data.</text>
</comment>
<dbReference type="Pfam" id="PF04784">
    <property type="entry name" value="DUF547"/>
    <property type="match status" value="1"/>
</dbReference>